<reference evidence="1 2" key="1">
    <citation type="submission" date="2017-06" db="EMBL/GenBank/DDBJ databases">
        <authorList>
            <person name="Varghese N."/>
            <person name="Submissions S."/>
        </authorList>
    </citation>
    <scope>NUCLEOTIDE SEQUENCE [LARGE SCALE GENOMIC DNA]</scope>
    <source>
        <strain evidence="1 2">DSM 19840</strain>
    </source>
</reference>
<keyword evidence="2" id="KW-1185">Reference proteome</keyword>
<proteinExistence type="predicted"/>
<sequence>MRRYIKELIKDGLTMLKSILITGSLAFFFLLSCKGQQSTANTDSTTMEILVKDNYGGHNTEQFLVIKDQRSLSEFFGVFNRTRKPGLPIPKIDFSKELVIVWSPGEENVNSGLKIKSRTGKNLILRKTKSKKNTELTAITRPVTVYKLPIHAESVVIE</sequence>
<dbReference type="PROSITE" id="PS51257">
    <property type="entry name" value="PROKAR_LIPOPROTEIN"/>
    <property type="match status" value="1"/>
</dbReference>
<name>A0ABY1SKR6_9FLAO</name>
<gene>
    <name evidence="1" type="ORF">SAMN04488009_3094</name>
</gene>
<protein>
    <recommendedName>
        <fullName evidence="3">Lipoprotein</fullName>
    </recommendedName>
</protein>
<comment type="caution">
    <text evidence="1">The sequence shown here is derived from an EMBL/GenBank/DDBJ whole genome shotgun (WGS) entry which is preliminary data.</text>
</comment>
<evidence type="ECO:0000313" key="2">
    <source>
        <dbReference type="Proteomes" id="UP000198337"/>
    </source>
</evidence>
<dbReference type="EMBL" id="FZNV01000005">
    <property type="protein sequence ID" value="SNR67156.1"/>
    <property type="molecule type" value="Genomic_DNA"/>
</dbReference>
<evidence type="ECO:0008006" key="3">
    <source>
        <dbReference type="Google" id="ProtNLM"/>
    </source>
</evidence>
<dbReference type="Proteomes" id="UP000198337">
    <property type="component" value="Unassembled WGS sequence"/>
</dbReference>
<accession>A0ABY1SKR6</accession>
<evidence type="ECO:0000313" key="1">
    <source>
        <dbReference type="EMBL" id="SNR67156.1"/>
    </source>
</evidence>
<organism evidence="1 2">
    <name type="scientific">Maribacter sedimenticola</name>
    <dbReference type="NCBI Taxonomy" id="228956"/>
    <lineage>
        <taxon>Bacteria</taxon>
        <taxon>Pseudomonadati</taxon>
        <taxon>Bacteroidota</taxon>
        <taxon>Flavobacteriia</taxon>
        <taxon>Flavobacteriales</taxon>
        <taxon>Flavobacteriaceae</taxon>
        <taxon>Maribacter</taxon>
    </lineage>
</organism>